<sequence>MTYNLLGNNSPTTPQRPRRGGGNVGPGRGGAPRSGTPARSATGDDLTPSQEHYWEAFRSSPAVSSQPQPPAYTPPAAAPVAIQTDVLRYRIPAKPVGRYLAPCAQASTINNDTACWKGFEDYSDACDAWHDWVRDGTLPESLRFRYRHNPPTPSTPQGSPVVARGSTSASAVASTSASTVDSPSISETLLDDEQSVFWVIISGKEPGVYADYASSTSPLLIGTLFNWALYGVLSVQTYVYYINFPDDKLWQKALGQLYGCYIFEIVQTAMTAADLYFWFGTGYGNLAHLGNVNISPADTPIFCGIIAAVVQCFFAYRIFTLRRSYLWVCILIVLTSVVQTAGALGTGIRGFKLQEYSRFHDHVLFPQSFDVWLIGDTVCDVLIAGSMLWLFHQSRNDGIEHGRRILGKLVRLIVETNTLTAGMALVSFICYVALPNSNLFVCTTLIMGKLYSNTLLVTFNNRISMRNMSKDHSYPSGGSTREGGLSARQPGILSGPQALNTFRVASNSFSNQLDSSESYEIS</sequence>
<feature type="transmembrane region" description="Helical" evidence="2">
    <location>
        <begin position="224"/>
        <end position="244"/>
    </location>
</feature>
<gene>
    <name evidence="4" type="ORF">HYPSUDRAFT_215005</name>
</gene>
<evidence type="ECO:0000256" key="2">
    <source>
        <dbReference type="SAM" id="Phobius"/>
    </source>
</evidence>
<keyword evidence="2" id="KW-0812">Transmembrane</keyword>
<feature type="compositionally biased region" description="Gly residues" evidence="1">
    <location>
        <begin position="20"/>
        <end position="32"/>
    </location>
</feature>
<keyword evidence="2" id="KW-1133">Transmembrane helix</keyword>
<proteinExistence type="predicted"/>
<dbReference type="EMBL" id="KN817541">
    <property type="protein sequence ID" value="KJA23687.1"/>
    <property type="molecule type" value="Genomic_DNA"/>
</dbReference>
<keyword evidence="5" id="KW-1185">Reference proteome</keyword>
<feature type="region of interest" description="Disordered" evidence="1">
    <location>
        <begin position="1"/>
        <end position="49"/>
    </location>
</feature>
<dbReference type="Pfam" id="PF20152">
    <property type="entry name" value="DUF6534"/>
    <property type="match status" value="1"/>
</dbReference>
<feature type="compositionally biased region" description="Polar residues" evidence="1">
    <location>
        <begin position="1"/>
        <end position="13"/>
    </location>
</feature>
<feature type="transmembrane region" description="Helical" evidence="2">
    <location>
        <begin position="412"/>
        <end position="434"/>
    </location>
</feature>
<dbReference type="Proteomes" id="UP000054270">
    <property type="component" value="Unassembled WGS sequence"/>
</dbReference>
<dbReference type="AlphaFoldDB" id="A0A0D2L934"/>
<organism evidence="4 5">
    <name type="scientific">Hypholoma sublateritium (strain FD-334 SS-4)</name>
    <dbReference type="NCBI Taxonomy" id="945553"/>
    <lineage>
        <taxon>Eukaryota</taxon>
        <taxon>Fungi</taxon>
        <taxon>Dikarya</taxon>
        <taxon>Basidiomycota</taxon>
        <taxon>Agaricomycotina</taxon>
        <taxon>Agaricomycetes</taxon>
        <taxon>Agaricomycetidae</taxon>
        <taxon>Agaricales</taxon>
        <taxon>Agaricineae</taxon>
        <taxon>Strophariaceae</taxon>
        <taxon>Hypholoma</taxon>
    </lineage>
</organism>
<feature type="transmembrane region" description="Helical" evidence="2">
    <location>
        <begin position="299"/>
        <end position="319"/>
    </location>
</feature>
<evidence type="ECO:0000313" key="5">
    <source>
        <dbReference type="Proteomes" id="UP000054270"/>
    </source>
</evidence>
<feature type="transmembrane region" description="Helical" evidence="2">
    <location>
        <begin position="440"/>
        <end position="459"/>
    </location>
</feature>
<evidence type="ECO:0000313" key="4">
    <source>
        <dbReference type="EMBL" id="KJA23687.1"/>
    </source>
</evidence>
<reference evidence="5" key="1">
    <citation type="submission" date="2014-04" db="EMBL/GenBank/DDBJ databases">
        <title>Evolutionary Origins and Diversification of the Mycorrhizal Mutualists.</title>
        <authorList>
            <consortium name="DOE Joint Genome Institute"/>
            <consortium name="Mycorrhizal Genomics Consortium"/>
            <person name="Kohler A."/>
            <person name="Kuo A."/>
            <person name="Nagy L.G."/>
            <person name="Floudas D."/>
            <person name="Copeland A."/>
            <person name="Barry K.W."/>
            <person name="Cichocki N."/>
            <person name="Veneault-Fourrey C."/>
            <person name="LaButti K."/>
            <person name="Lindquist E.A."/>
            <person name="Lipzen A."/>
            <person name="Lundell T."/>
            <person name="Morin E."/>
            <person name="Murat C."/>
            <person name="Riley R."/>
            <person name="Ohm R."/>
            <person name="Sun H."/>
            <person name="Tunlid A."/>
            <person name="Henrissat B."/>
            <person name="Grigoriev I.V."/>
            <person name="Hibbett D.S."/>
            <person name="Martin F."/>
        </authorList>
    </citation>
    <scope>NUCLEOTIDE SEQUENCE [LARGE SCALE GENOMIC DNA]</scope>
    <source>
        <strain evidence="5">FD-334 SS-4</strain>
    </source>
</reference>
<feature type="non-terminal residue" evidence="4">
    <location>
        <position position="522"/>
    </location>
</feature>
<feature type="transmembrane region" description="Helical" evidence="2">
    <location>
        <begin position="256"/>
        <end position="279"/>
    </location>
</feature>
<evidence type="ECO:0000259" key="3">
    <source>
        <dbReference type="Pfam" id="PF20152"/>
    </source>
</evidence>
<feature type="domain" description="DUF6534" evidence="3">
    <location>
        <begin position="377"/>
        <end position="462"/>
    </location>
</feature>
<feature type="transmembrane region" description="Helical" evidence="2">
    <location>
        <begin position="326"/>
        <end position="351"/>
    </location>
</feature>
<dbReference type="STRING" id="945553.A0A0D2L934"/>
<accession>A0A0D2L934</accession>
<feature type="region of interest" description="Disordered" evidence="1">
    <location>
        <begin position="57"/>
        <end position="76"/>
    </location>
</feature>
<feature type="compositionally biased region" description="Pro residues" evidence="1">
    <location>
        <begin position="67"/>
        <end position="76"/>
    </location>
</feature>
<dbReference type="OrthoDB" id="2953893at2759"/>
<feature type="transmembrane region" description="Helical" evidence="2">
    <location>
        <begin position="371"/>
        <end position="391"/>
    </location>
</feature>
<name>A0A0D2L934_HYPSF</name>
<protein>
    <recommendedName>
        <fullName evidence="3">DUF6534 domain-containing protein</fullName>
    </recommendedName>
</protein>
<dbReference type="PANTHER" id="PTHR40465:SF1">
    <property type="entry name" value="DUF6534 DOMAIN-CONTAINING PROTEIN"/>
    <property type="match status" value="1"/>
</dbReference>
<dbReference type="InterPro" id="IPR045339">
    <property type="entry name" value="DUF6534"/>
</dbReference>
<keyword evidence="2" id="KW-0472">Membrane</keyword>
<dbReference type="PANTHER" id="PTHR40465">
    <property type="entry name" value="CHROMOSOME 1, WHOLE GENOME SHOTGUN SEQUENCE"/>
    <property type="match status" value="1"/>
</dbReference>
<evidence type="ECO:0000256" key="1">
    <source>
        <dbReference type="SAM" id="MobiDB-lite"/>
    </source>
</evidence>